<dbReference type="Proteomes" id="UP001152300">
    <property type="component" value="Unassembled WGS sequence"/>
</dbReference>
<feature type="compositionally biased region" description="Polar residues" evidence="1">
    <location>
        <begin position="39"/>
        <end position="49"/>
    </location>
</feature>
<proteinExistence type="predicted"/>
<feature type="region of interest" description="Disordered" evidence="1">
    <location>
        <begin position="1"/>
        <end position="54"/>
    </location>
</feature>
<evidence type="ECO:0000313" key="2">
    <source>
        <dbReference type="EMBL" id="KAJ8066676.1"/>
    </source>
</evidence>
<accession>A0A9X0DK89</accession>
<dbReference type="OrthoDB" id="10327676at2759"/>
<sequence length="307" mass="34748">MSSNQEKKVSFTGKLRAAIGIPKSPHQPPPPYTERREPSQASPSSQNSLVVPVPTVIPGSSARDSVPEPTPRSTVFPPFTDDFIVKLCNSTRFFRFSQRKLLRYNCRKFHDLSITYLIPGVLTPCHVHLGLDTTMKGYQVFLNPEAEGALTLFEGYVATGKLTPIVIHKSANVQQYELLIDMSDLFGSETLQNMAMDQVIFWYADLRRNPLMGHRSVYKLCDLATRKTRKVMQELFFSYFLGHPKQLQEALSSPQGWNCLPATWQHELVQVLMKQINGQWTRVMPSRRILCNFHVHANSPTCAGPSL</sequence>
<dbReference type="EMBL" id="JAPEIS010000005">
    <property type="protein sequence ID" value="KAJ8066676.1"/>
    <property type="molecule type" value="Genomic_DNA"/>
</dbReference>
<comment type="caution">
    <text evidence="2">The sequence shown here is derived from an EMBL/GenBank/DDBJ whole genome shotgun (WGS) entry which is preliminary data.</text>
</comment>
<organism evidence="2 3">
    <name type="scientific">Sclerotinia nivalis</name>
    <dbReference type="NCBI Taxonomy" id="352851"/>
    <lineage>
        <taxon>Eukaryota</taxon>
        <taxon>Fungi</taxon>
        <taxon>Dikarya</taxon>
        <taxon>Ascomycota</taxon>
        <taxon>Pezizomycotina</taxon>
        <taxon>Leotiomycetes</taxon>
        <taxon>Helotiales</taxon>
        <taxon>Sclerotiniaceae</taxon>
        <taxon>Sclerotinia</taxon>
    </lineage>
</organism>
<gene>
    <name evidence="2" type="ORF">OCU04_005719</name>
</gene>
<name>A0A9X0DK89_9HELO</name>
<keyword evidence="3" id="KW-1185">Reference proteome</keyword>
<reference evidence="2" key="1">
    <citation type="submission" date="2022-11" db="EMBL/GenBank/DDBJ databases">
        <title>Genome Resource of Sclerotinia nivalis Strain SnTB1, a Plant Pathogen Isolated from American Ginseng.</title>
        <authorList>
            <person name="Fan S."/>
        </authorList>
    </citation>
    <scope>NUCLEOTIDE SEQUENCE</scope>
    <source>
        <strain evidence="2">SnTB1</strain>
    </source>
</reference>
<protein>
    <submittedName>
        <fullName evidence="2">Uncharacterized protein</fullName>
    </submittedName>
</protein>
<evidence type="ECO:0000256" key="1">
    <source>
        <dbReference type="SAM" id="MobiDB-lite"/>
    </source>
</evidence>
<evidence type="ECO:0000313" key="3">
    <source>
        <dbReference type="Proteomes" id="UP001152300"/>
    </source>
</evidence>
<dbReference type="AlphaFoldDB" id="A0A9X0DK89"/>